<proteinExistence type="predicted"/>
<gene>
    <name evidence="1" type="ORF">AAA799B03_00294</name>
</gene>
<name>A0A087S8J7_9ARCH</name>
<sequence length="198" mass="20678">MNFKRSTTSMAIALLAVSLISVTSIQQDAFAQTQGMTLTAMADSGSKTITVTGKTVSGYTDVSFTVTSPSGNNVVAVGQTTPDAEGMFGAEFKIGPTWTENGFYEIKAQQGNTALYTMEVLVEVNGGMAEQTSVTESNFSSDVFEPIEPNVTRDAGIEISTAETEMGSDTIVVTGSTDRVSADITLTVTAPNGNVVSI</sequence>
<comment type="caution">
    <text evidence="1">The sequence shown here is derived from an EMBL/GenBank/DDBJ whole genome shotgun (WGS) entry which is preliminary data.</text>
</comment>
<dbReference type="AlphaFoldDB" id="A0A087S8J7"/>
<keyword evidence="2" id="KW-1185">Reference proteome</keyword>
<protein>
    <recommendedName>
        <fullName evidence="3">MG2 domain protein</fullName>
    </recommendedName>
</protein>
<reference evidence="1 2" key="1">
    <citation type="submission" date="2014-06" db="EMBL/GenBank/DDBJ databases">
        <authorList>
            <person name="Ngugi D.K."/>
            <person name="Blom J."/>
            <person name="Alam I."/>
            <person name="Rashid M."/>
            <person name="Baalawi W."/>
            <person name="Zhang G."/>
            <person name="Hikmawan T."/>
            <person name="Guan Y."/>
            <person name="Antunes A."/>
            <person name="Siam R."/>
            <person name="El-Dorry H."/>
            <person name="Bajic V."/>
            <person name="Stingl U."/>
        </authorList>
    </citation>
    <scope>NUCLEOTIDE SEQUENCE [LARGE SCALE GENOMIC DNA]</scope>
    <source>
        <strain evidence="1">SCGC AAA799-B03</strain>
    </source>
</reference>
<evidence type="ECO:0000313" key="2">
    <source>
        <dbReference type="Proteomes" id="UP000029384"/>
    </source>
</evidence>
<evidence type="ECO:0008006" key="3">
    <source>
        <dbReference type="Google" id="ProtNLM"/>
    </source>
</evidence>
<dbReference type="Proteomes" id="UP000029384">
    <property type="component" value="Unassembled WGS sequence"/>
</dbReference>
<organism evidence="1 2">
    <name type="scientific">Marine Group I thaumarchaeote SCGC AAA799-B03</name>
    <dbReference type="NCBI Taxonomy" id="1502289"/>
    <lineage>
        <taxon>Archaea</taxon>
        <taxon>Nitrososphaerota</taxon>
        <taxon>Marine Group I</taxon>
    </lineage>
</organism>
<dbReference type="EMBL" id="JOTA01000005">
    <property type="protein sequence ID" value="KFM22051.1"/>
    <property type="molecule type" value="Genomic_DNA"/>
</dbReference>
<accession>A0A087S8J7</accession>
<feature type="non-terminal residue" evidence="1">
    <location>
        <position position="198"/>
    </location>
</feature>
<evidence type="ECO:0000313" key="1">
    <source>
        <dbReference type="EMBL" id="KFM22051.1"/>
    </source>
</evidence>